<reference evidence="2" key="1">
    <citation type="submission" date="2021-02" db="EMBL/GenBank/DDBJ databases">
        <authorList>
            <person name="Nowell W R."/>
        </authorList>
    </citation>
    <scope>NUCLEOTIDE SEQUENCE</scope>
</reference>
<protein>
    <submittedName>
        <fullName evidence="2">Uncharacterized protein</fullName>
    </submittedName>
</protein>
<sequence>MTSAIAYENPDHRMQSSDMLISKNHHIRQWLVIVGIVTIGLLLGVIFIHCILRLRRFYRLIELDEEKDSSAFWKIVIDYMHEEIHGDHLNELLPIFF</sequence>
<proteinExistence type="predicted"/>
<name>A0A816E9H3_ADIRI</name>
<evidence type="ECO:0000256" key="1">
    <source>
        <dbReference type="SAM" id="Phobius"/>
    </source>
</evidence>
<gene>
    <name evidence="2" type="ORF">XAT740_LOCUS54136</name>
</gene>
<keyword evidence="3" id="KW-1185">Reference proteome</keyword>
<evidence type="ECO:0000313" key="3">
    <source>
        <dbReference type="Proteomes" id="UP000663828"/>
    </source>
</evidence>
<organism evidence="2 3">
    <name type="scientific">Adineta ricciae</name>
    <name type="common">Rotifer</name>
    <dbReference type="NCBI Taxonomy" id="249248"/>
    <lineage>
        <taxon>Eukaryota</taxon>
        <taxon>Metazoa</taxon>
        <taxon>Spiralia</taxon>
        <taxon>Gnathifera</taxon>
        <taxon>Rotifera</taxon>
        <taxon>Eurotatoria</taxon>
        <taxon>Bdelloidea</taxon>
        <taxon>Adinetida</taxon>
        <taxon>Adinetidae</taxon>
        <taxon>Adineta</taxon>
    </lineage>
</organism>
<dbReference type="Proteomes" id="UP000663828">
    <property type="component" value="Unassembled WGS sequence"/>
</dbReference>
<keyword evidence="1" id="KW-0812">Transmembrane</keyword>
<comment type="caution">
    <text evidence="2">The sequence shown here is derived from an EMBL/GenBank/DDBJ whole genome shotgun (WGS) entry which is preliminary data.</text>
</comment>
<keyword evidence="1" id="KW-0472">Membrane</keyword>
<accession>A0A816E9H3</accession>
<evidence type="ECO:0000313" key="2">
    <source>
        <dbReference type="EMBL" id="CAF1645992.1"/>
    </source>
</evidence>
<dbReference type="AlphaFoldDB" id="A0A816E9H3"/>
<feature type="transmembrane region" description="Helical" evidence="1">
    <location>
        <begin position="30"/>
        <end position="52"/>
    </location>
</feature>
<keyword evidence="1" id="KW-1133">Transmembrane helix</keyword>
<dbReference type="EMBL" id="CAJNOR010009575">
    <property type="protein sequence ID" value="CAF1645992.1"/>
    <property type="molecule type" value="Genomic_DNA"/>
</dbReference>